<gene>
    <name evidence="2" type="ORF">BD749_2900</name>
</gene>
<comment type="caution">
    <text evidence="2">The sequence shown here is derived from an EMBL/GenBank/DDBJ whole genome shotgun (WGS) entry which is preliminary data.</text>
</comment>
<feature type="signal peptide" evidence="1">
    <location>
        <begin position="1"/>
        <end position="24"/>
    </location>
</feature>
<dbReference type="Proteomes" id="UP000233782">
    <property type="component" value="Unassembled WGS sequence"/>
</dbReference>
<accession>A0A2N3U8I6</accession>
<proteinExistence type="predicted"/>
<dbReference type="EMBL" id="PJMU01000003">
    <property type="protein sequence ID" value="PKV63063.1"/>
    <property type="molecule type" value="Genomic_DNA"/>
</dbReference>
<protein>
    <recommendedName>
        <fullName evidence="4">Outer membrane protein with beta-barrel domain</fullName>
    </recommendedName>
</protein>
<evidence type="ECO:0000256" key="1">
    <source>
        <dbReference type="SAM" id="SignalP"/>
    </source>
</evidence>
<dbReference type="AlphaFoldDB" id="A0A2N3U8I6"/>
<organism evidence="2 3">
    <name type="scientific">Pontibacter ramchanderi</name>
    <dbReference type="NCBI Taxonomy" id="1179743"/>
    <lineage>
        <taxon>Bacteria</taxon>
        <taxon>Pseudomonadati</taxon>
        <taxon>Bacteroidota</taxon>
        <taxon>Cytophagia</taxon>
        <taxon>Cytophagales</taxon>
        <taxon>Hymenobacteraceae</taxon>
        <taxon>Pontibacter</taxon>
    </lineage>
</organism>
<evidence type="ECO:0008006" key="4">
    <source>
        <dbReference type="Google" id="ProtNLM"/>
    </source>
</evidence>
<dbReference type="RefSeq" id="WP_101445428.1">
    <property type="nucleotide sequence ID" value="NZ_PJMU01000003.1"/>
</dbReference>
<keyword evidence="1" id="KW-0732">Signal</keyword>
<sequence length="222" mass="24342">MRYLTSRLLISLVLMACLAATAQAQRARRFGLQVGMAAPIGDFKKDHFEDDYPPLARRGANVQGNYRVDIKPYLAVGATAGFRFNRFDLDMFAAPDDELVQHRKASGWKTTYALADIYLQTPPGTVFGFVKGSLGAALNKSPEVRVETTFGPIRHSADPVLVPAYGLSSGFAIQNGRFLLTVEIGVLRTRPSFEITDAKGNRSTLKQPMHTVNSMLGIGYTL</sequence>
<evidence type="ECO:0000313" key="2">
    <source>
        <dbReference type="EMBL" id="PKV63063.1"/>
    </source>
</evidence>
<reference evidence="2 3" key="1">
    <citation type="submission" date="2017-12" db="EMBL/GenBank/DDBJ databases">
        <title>Genomic Encyclopedia of Type Strains, Phase III (KMG-III): the genomes of soil and plant-associated and newly described type strains.</title>
        <authorList>
            <person name="Whitman W."/>
        </authorList>
    </citation>
    <scope>NUCLEOTIDE SEQUENCE [LARGE SCALE GENOMIC DNA]</scope>
    <source>
        <strain evidence="2 3">LP43</strain>
    </source>
</reference>
<evidence type="ECO:0000313" key="3">
    <source>
        <dbReference type="Proteomes" id="UP000233782"/>
    </source>
</evidence>
<dbReference type="OrthoDB" id="849979at2"/>
<keyword evidence="3" id="KW-1185">Reference proteome</keyword>
<name>A0A2N3U8I6_9BACT</name>
<feature type="chain" id="PRO_5014988678" description="Outer membrane protein with beta-barrel domain" evidence="1">
    <location>
        <begin position="25"/>
        <end position="222"/>
    </location>
</feature>